<protein>
    <submittedName>
        <fullName evidence="1">Uncharacterized protein</fullName>
    </submittedName>
</protein>
<reference evidence="1" key="1">
    <citation type="submission" date="2014-12" db="EMBL/GenBank/DDBJ databases">
        <title>Insight into the proteome of Arion vulgaris.</title>
        <authorList>
            <person name="Aradska J."/>
            <person name="Bulat T."/>
            <person name="Smidak R."/>
            <person name="Sarate P."/>
            <person name="Gangsoo J."/>
            <person name="Sialana F."/>
            <person name="Bilban M."/>
            <person name="Lubec G."/>
        </authorList>
    </citation>
    <scope>NUCLEOTIDE SEQUENCE</scope>
    <source>
        <tissue evidence="1">Skin</tissue>
    </source>
</reference>
<gene>
    <name evidence="1" type="primary">ORF88027</name>
</gene>
<dbReference type="AlphaFoldDB" id="A0A0B6ZYK1"/>
<proteinExistence type="predicted"/>
<dbReference type="EMBL" id="HACG01026869">
    <property type="protein sequence ID" value="CEK73734.1"/>
    <property type="molecule type" value="Transcribed_RNA"/>
</dbReference>
<sequence>MDTSSLHISCLLQTTTLITAHLKDSIPNQPSPSFKASSMSHCHHRFHSLSHLLRTMPYAISKPL</sequence>
<accession>A0A0B6ZYK1</accession>
<name>A0A0B6ZYK1_9EUPU</name>
<evidence type="ECO:0000313" key="1">
    <source>
        <dbReference type="EMBL" id="CEK73734.1"/>
    </source>
</evidence>
<organism evidence="1">
    <name type="scientific">Arion vulgaris</name>
    <dbReference type="NCBI Taxonomy" id="1028688"/>
    <lineage>
        <taxon>Eukaryota</taxon>
        <taxon>Metazoa</taxon>
        <taxon>Spiralia</taxon>
        <taxon>Lophotrochozoa</taxon>
        <taxon>Mollusca</taxon>
        <taxon>Gastropoda</taxon>
        <taxon>Heterobranchia</taxon>
        <taxon>Euthyneura</taxon>
        <taxon>Panpulmonata</taxon>
        <taxon>Eupulmonata</taxon>
        <taxon>Stylommatophora</taxon>
        <taxon>Helicina</taxon>
        <taxon>Arionoidea</taxon>
        <taxon>Arionidae</taxon>
        <taxon>Arion</taxon>
    </lineage>
</organism>